<accession>A0A1I4HJ00</accession>
<sequence>MDELEVNNNHYIYTNSNNAESVVFNASLLEKLQENYGLVIHYKDIVMEVPVDLLKTEKHITFQFAEAAEDIISKHNNHVSSIYDLTILFGDEVFSDFGEHRVTLTFTVNEDKIENGNELAVYLLDENGEKQQEIDVEYDKEQQIVIADVAHFSLYGVFENTTPNEEQTEDEKEDNEPETDHGDENPNEKIPEEESTTNNTDKDNTSNEKNEKSVQEKESPRSSQSQYEETEGQPLPDTATNQFNYILIGLLVITGGCILFFITRVRKYK</sequence>
<evidence type="ECO:0000313" key="4">
    <source>
        <dbReference type="Proteomes" id="UP000198565"/>
    </source>
</evidence>
<dbReference type="AlphaFoldDB" id="A0A1I4HJ00"/>
<keyword evidence="2" id="KW-0812">Transmembrane</keyword>
<feature type="compositionally biased region" description="Acidic residues" evidence="1">
    <location>
        <begin position="166"/>
        <end position="177"/>
    </location>
</feature>
<protein>
    <submittedName>
        <fullName evidence="3">LPXTG-motif cell wall anchor domain-containing protein</fullName>
    </submittedName>
</protein>
<feature type="compositionally biased region" description="Basic and acidic residues" evidence="1">
    <location>
        <begin position="178"/>
        <end position="192"/>
    </location>
</feature>
<dbReference type="RefSeq" id="WP_091480594.1">
    <property type="nucleotide sequence ID" value="NZ_FOTR01000001.1"/>
</dbReference>
<keyword evidence="2" id="KW-0472">Membrane</keyword>
<gene>
    <name evidence="3" type="ORF">SAMN04487943_101469</name>
</gene>
<keyword evidence="2" id="KW-1133">Transmembrane helix</keyword>
<feature type="transmembrane region" description="Helical" evidence="2">
    <location>
        <begin position="243"/>
        <end position="262"/>
    </location>
</feature>
<feature type="region of interest" description="Disordered" evidence="1">
    <location>
        <begin position="159"/>
        <end position="238"/>
    </location>
</feature>
<keyword evidence="4" id="KW-1185">Reference proteome</keyword>
<reference evidence="4" key="1">
    <citation type="submission" date="2016-10" db="EMBL/GenBank/DDBJ databases">
        <authorList>
            <person name="Varghese N."/>
            <person name="Submissions S."/>
        </authorList>
    </citation>
    <scope>NUCLEOTIDE SEQUENCE [LARGE SCALE GENOMIC DNA]</scope>
    <source>
        <strain evidence="4">CGMCC 1.4250</strain>
    </source>
</reference>
<evidence type="ECO:0000256" key="2">
    <source>
        <dbReference type="SAM" id="Phobius"/>
    </source>
</evidence>
<dbReference type="STRING" id="334253.SAMN04487943_101469"/>
<organism evidence="3 4">
    <name type="scientific">Gracilibacillus orientalis</name>
    <dbReference type="NCBI Taxonomy" id="334253"/>
    <lineage>
        <taxon>Bacteria</taxon>
        <taxon>Bacillati</taxon>
        <taxon>Bacillota</taxon>
        <taxon>Bacilli</taxon>
        <taxon>Bacillales</taxon>
        <taxon>Bacillaceae</taxon>
        <taxon>Gracilibacillus</taxon>
    </lineage>
</organism>
<dbReference type="EMBL" id="FOTR01000001">
    <property type="protein sequence ID" value="SFL42209.1"/>
    <property type="molecule type" value="Genomic_DNA"/>
</dbReference>
<evidence type="ECO:0000256" key="1">
    <source>
        <dbReference type="SAM" id="MobiDB-lite"/>
    </source>
</evidence>
<evidence type="ECO:0000313" key="3">
    <source>
        <dbReference type="EMBL" id="SFL42209.1"/>
    </source>
</evidence>
<dbReference type="Proteomes" id="UP000198565">
    <property type="component" value="Unassembled WGS sequence"/>
</dbReference>
<dbReference type="NCBIfam" id="TIGR01167">
    <property type="entry name" value="LPXTG_anchor"/>
    <property type="match status" value="1"/>
</dbReference>
<proteinExistence type="predicted"/>
<dbReference type="OrthoDB" id="411361at2"/>
<feature type="compositionally biased region" description="Basic and acidic residues" evidence="1">
    <location>
        <begin position="200"/>
        <end position="220"/>
    </location>
</feature>
<name>A0A1I4HJ00_9BACI</name>